<evidence type="ECO:0000313" key="13">
    <source>
        <dbReference type="Proteomes" id="UP000324758"/>
    </source>
</evidence>
<feature type="domain" description="PAC" evidence="11">
    <location>
        <begin position="500"/>
        <end position="552"/>
    </location>
</feature>
<dbReference type="Proteomes" id="UP000324758">
    <property type="component" value="Unassembled WGS sequence"/>
</dbReference>
<feature type="modified residue" description="4-aspartylphosphate" evidence="6">
    <location>
        <position position="892"/>
    </location>
</feature>
<proteinExistence type="predicted"/>
<evidence type="ECO:0000259" key="9">
    <source>
        <dbReference type="PROSITE" id="PS50110"/>
    </source>
</evidence>
<feature type="coiled-coil region" evidence="7">
    <location>
        <begin position="543"/>
        <end position="588"/>
    </location>
</feature>
<protein>
    <recommendedName>
        <fullName evidence="2">histidine kinase</fullName>
        <ecNumber evidence="2">2.7.13.3</ecNumber>
    </recommendedName>
</protein>
<dbReference type="SMART" id="SM00091">
    <property type="entry name" value="PAS"/>
    <property type="match status" value="3"/>
</dbReference>
<dbReference type="SUPFAM" id="SSF52172">
    <property type="entry name" value="CheY-like"/>
    <property type="match status" value="1"/>
</dbReference>
<dbReference type="Pfam" id="PF08448">
    <property type="entry name" value="PAS_4"/>
    <property type="match status" value="1"/>
</dbReference>
<dbReference type="Gene3D" id="3.40.50.2300">
    <property type="match status" value="1"/>
</dbReference>
<dbReference type="Pfam" id="PF02518">
    <property type="entry name" value="HATPase_c"/>
    <property type="match status" value="1"/>
</dbReference>
<evidence type="ECO:0000256" key="5">
    <source>
        <dbReference type="ARBA" id="ARBA00022777"/>
    </source>
</evidence>
<dbReference type="Pfam" id="PF00512">
    <property type="entry name" value="HisKA"/>
    <property type="match status" value="1"/>
</dbReference>
<keyword evidence="13" id="KW-1185">Reference proteome</keyword>
<dbReference type="Pfam" id="PF08447">
    <property type="entry name" value="PAS_3"/>
    <property type="match status" value="2"/>
</dbReference>
<dbReference type="OrthoDB" id="9796100at2"/>
<sequence>MSKDLHLGRSAWPSSGGEMGSRVRAFDWEKTPLGPIASWPQSLKTTIDLMMASPLAMNLIWGPKRILIYNEVHRAFMGTKHPRAFGRPGREVWGGVWEAAEAAIHRRVFAGETVTLEDHPWTLLRNGGPEEAFFTSYFTPIRDETGAVVANLATAFETTNAVKEKAERDQTERALRKSEARLREVLEGIGEAFYALDQNHRFLYASRKALETWDKKPDDLIGVPFLSAFPNAVGTPDYEAQRRALETGTAQHFESASPLIGHWFEVDIYPTSTGVSVAFRDIDRRKQAEALLRASEARLKAAVELIGLSPYSGDPRTGALDWDARLKAMWGLPADTTVDAPMAFAAIHRDDQAQVAAAWEASLDPDSDGVFVAEYRVQGIEDGIERWVSTHAQNFFEGRQPVGFIGAIREITEEKYTEARLRESEARLQAAVDLARLGRYAWNPQTNELQWDDTLRAMWGLAAGAPVDYEVWRAGVHPDDLARVEAAIQRCVDPRGDGVYDIEYRVIGNTDGVERWIATRGRTNFENEAPVAFFGIALEVTERKRIEERLERRIEERRRELEEANRQLRSQMEKRKFAEIEVQQLQRLDAIGQITSGVAHDFNNLLAVVLTNARLLARTMERPDDWEGVELIRTAADQGRKLVAQLLAFSRKQQLAPDEVDLNSKIAGIGDLLGATLGGTVHLKTIFAPDLWPALVDPNQIEMIVLNLAINGRDAMQPGGTLTIETFNTVIESESFRPEEPSPGDYVVLAVKDTGTGIPDDVLLHAFEPFYTTKEPGKGWGLGLAQVFGFAKQSGGGVRIETRLDQGTAVKVFLPRAGGDNADHHADTVDASKRLQATKRFRVLVVDDEKAVLRSMVRMLDVLGYATVSVESGSEALRMLASNQEIDLVLADFAMPEMSGGELAKAIRAMQPTLPVILITGYMDRAVLNELNDLRIILKPFTEDDLVNAIGAALK</sequence>
<dbReference type="InterPro" id="IPR052162">
    <property type="entry name" value="Sensor_kinase/Photoreceptor"/>
</dbReference>
<dbReference type="PROSITE" id="PS50110">
    <property type="entry name" value="RESPONSE_REGULATORY"/>
    <property type="match status" value="1"/>
</dbReference>
<evidence type="ECO:0000259" key="8">
    <source>
        <dbReference type="PROSITE" id="PS50109"/>
    </source>
</evidence>
<dbReference type="Gene3D" id="3.30.450.20">
    <property type="entry name" value="PAS domain"/>
    <property type="match status" value="4"/>
</dbReference>
<dbReference type="EC" id="2.7.13.3" evidence="2"/>
<evidence type="ECO:0000256" key="4">
    <source>
        <dbReference type="ARBA" id="ARBA00022679"/>
    </source>
</evidence>
<dbReference type="InterPro" id="IPR000014">
    <property type="entry name" value="PAS"/>
</dbReference>
<dbReference type="SMART" id="SM00387">
    <property type="entry name" value="HATPase_c"/>
    <property type="match status" value="1"/>
</dbReference>
<dbReference type="EMBL" id="VSSS01000020">
    <property type="protein sequence ID" value="TYL96376.1"/>
    <property type="molecule type" value="Genomic_DNA"/>
</dbReference>
<keyword evidence="4" id="KW-0808">Transferase</keyword>
<dbReference type="SUPFAM" id="SSF55874">
    <property type="entry name" value="ATPase domain of HSP90 chaperone/DNA topoisomerase II/histidine kinase"/>
    <property type="match status" value="1"/>
</dbReference>
<dbReference type="NCBIfam" id="TIGR00229">
    <property type="entry name" value="sensory_box"/>
    <property type="match status" value="3"/>
</dbReference>
<evidence type="ECO:0000256" key="1">
    <source>
        <dbReference type="ARBA" id="ARBA00000085"/>
    </source>
</evidence>
<dbReference type="Gene3D" id="2.10.70.100">
    <property type="match status" value="1"/>
</dbReference>
<dbReference type="PRINTS" id="PR00344">
    <property type="entry name" value="BCTRLSENSOR"/>
</dbReference>
<evidence type="ECO:0000256" key="2">
    <source>
        <dbReference type="ARBA" id="ARBA00012438"/>
    </source>
</evidence>
<dbReference type="InterPro" id="IPR000700">
    <property type="entry name" value="PAS-assoc_C"/>
</dbReference>
<feature type="domain" description="Histidine kinase" evidence="8">
    <location>
        <begin position="597"/>
        <end position="818"/>
    </location>
</feature>
<organism evidence="12 13">
    <name type="scientific">Bradyrhizobium rifense</name>
    <dbReference type="NCBI Taxonomy" id="515499"/>
    <lineage>
        <taxon>Bacteria</taxon>
        <taxon>Pseudomonadati</taxon>
        <taxon>Pseudomonadota</taxon>
        <taxon>Alphaproteobacteria</taxon>
        <taxon>Hyphomicrobiales</taxon>
        <taxon>Nitrobacteraceae</taxon>
        <taxon>Bradyrhizobium</taxon>
    </lineage>
</organism>
<dbReference type="AlphaFoldDB" id="A0A5D3KUG5"/>
<dbReference type="PROSITE" id="PS50109">
    <property type="entry name" value="HIS_KIN"/>
    <property type="match status" value="1"/>
</dbReference>
<dbReference type="SUPFAM" id="SSF47384">
    <property type="entry name" value="Homodimeric domain of signal transducing histidine kinase"/>
    <property type="match status" value="1"/>
</dbReference>
<evidence type="ECO:0000259" key="11">
    <source>
        <dbReference type="PROSITE" id="PS50113"/>
    </source>
</evidence>
<dbReference type="PROSITE" id="PS50113">
    <property type="entry name" value="PAC"/>
    <property type="match status" value="2"/>
</dbReference>
<dbReference type="InterPro" id="IPR003661">
    <property type="entry name" value="HisK_dim/P_dom"/>
</dbReference>
<dbReference type="InterPro" id="IPR001789">
    <property type="entry name" value="Sig_transdc_resp-reg_receiver"/>
</dbReference>
<dbReference type="InterPro" id="IPR035965">
    <property type="entry name" value="PAS-like_dom_sf"/>
</dbReference>
<gene>
    <name evidence="12" type="ORF">FXB40_12170</name>
</gene>
<feature type="domain" description="Response regulatory" evidence="9">
    <location>
        <begin position="842"/>
        <end position="954"/>
    </location>
</feature>
<dbReference type="PROSITE" id="PS50112">
    <property type="entry name" value="PAS"/>
    <property type="match status" value="1"/>
</dbReference>
<evidence type="ECO:0000256" key="6">
    <source>
        <dbReference type="PROSITE-ProRule" id="PRU00169"/>
    </source>
</evidence>
<evidence type="ECO:0000313" key="12">
    <source>
        <dbReference type="EMBL" id="TYL96376.1"/>
    </source>
</evidence>
<dbReference type="RefSeq" id="WP_148772440.1">
    <property type="nucleotide sequence ID" value="NZ_VSSS01000020.1"/>
</dbReference>
<dbReference type="InterPro" id="IPR011006">
    <property type="entry name" value="CheY-like_superfamily"/>
</dbReference>
<reference evidence="12 13" key="1">
    <citation type="submission" date="2019-08" db="EMBL/GenBank/DDBJ databases">
        <title>Bradyrhizobium hipponensis sp. nov., a rhizobium isolated from a Lupinus angustifolius root nodule in Tunisia.</title>
        <authorList>
            <person name="Off K."/>
            <person name="Rejili M."/>
            <person name="Mars M."/>
            <person name="Brachmann A."/>
            <person name="Marin M."/>
        </authorList>
    </citation>
    <scope>NUCLEOTIDE SEQUENCE [LARGE SCALE GENOMIC DNA]</scope>
    <source>
        <strain evidence="12 13">CTAW71</strain>
    </source>
</reference>
<dbReference type="SUPFAM" id="SSF55785">
    <property type="entry name" value="PYP-like sensor domain (PAS domain)"/>
    <property type="match status" value="4"/>
</dbReference>
<dbReference type="InterPro" id="IPR036097">
    <property type="entry name" value="HisK_dim/P_sf"/>
</dbReference>
<dbReference type="CDD" id="cd00082">
    <property type="entry name" value="HisKA"/>
    <property type="match status" value="1"/>
</dbReference>
<comment type="catalytic activity">
    <reaction evidence="1">
        <text>ATP + protein L-histidine = ADP + protein N-phospho-L-histidine.</text>
        <dbReference type="EC" id="2.7.13.3"/>
    </reaction>
</comment>
<dbReference type="Gene3D" id="1.10.287.130">
    <property type="match status" value="1"/>
</dbReference>
<comment type="caution">
    <text evidence="12">The sequence shown here is derived from an EMBL/GenBank/DDBJ whole genome shotgun (WGS) entry which is preliminary data.</text>
</comment>
<keyword evidence="7" id="KW-0175">Coiled coil</keyword>
<dbReference type="SMART" id="SM00388">
    <property type="entry name" value="HisKA"/>
    <property type="match status" value="1"/>
</dbReference>
<dbReference type="SMART" id="SM00448">
    <property type="entry name" value="REC"/>
    <property type="match status" value="1"/>
</dbReference>
<dbReference type="PANTHER" id="PTHR43304">
    <property type="entry name" value="PHYTOCHROME-LIKE PROTEIN CPH1"/>
    <property type="match status" value="1"/>
</dbReference>
<dbReference type="PANTHER" id="PTHR43304:SF1">
    <property type="entry name" value="PAC DOMAIN-CONTAINING PROTEIN"/>
    <property type="match status" value="1"/>
</dbReference>
<feature type="domain" description="PAS" evidence="10">
    <location>
        <begin position="178"/>
        <end position="222"/>
    </location>
</feature>
<dbReference type="GO" id="GO:0000155">
    <property type="term" value="F:phosphorelay sensor kinase activity"/>
    <property type="evidence" value="ECO:0007669"/>
    <property type="project" value="InterPro"/>
</dbReference>
<evidence type="ECO:0000259" key="10">
    <source>
        <dbReference type="PROSITE" id="PS50112"/>
    </source>
</evidence>
<dbReference type="InterPro" id="IPR004358">
    <property type="entry name" value="Sig_transdc_His_kin-like_C"/>
</dbReference>
<evidence type="ECO:0000256" key="3">
    <source>
        <dbReference type="ARBA" id="ARBA00022553"/>
    </source>
</evidence>
<dbReference type="InterPro" id="IPR013656">
    <property type="entry name" value="PAS_4"/>
</dbReference>
<dbReference type="Gene3D" id="3.30.565.10">
    <property type="entry name" value="Histidine kinase-like ATPase, C-terminal domain"/>
    <property type="match status" value="1"/>
</dbReference>
<feature type="domain" description="PAC" evidence="11">
    <location>
        <begin position="371"/>
        <end position="423"/>
    </location>
</feature>
<dbReference type="InterPro" id="IPR013655">
    <property type="entry name" value="PAS_fold_3"/>
</dbReference>
<dbReference type="InterPro" id="IPR005467">
    <property type="entry name" value="His_kinase_dom"/>
</dbReference>
<evidence type="ECO:0000256" key="7">
    <source>
        <dbReference type="SAM" id="Coils"/>
    </source>
</evidence>
<keyword evidence="5" id="KW-0418">Kinase</keyword>
<keyword evidence="3 6" id="KW-0597">Phosphoprotein</keyword>
<dbReference type="InterPro" id="IPR003594">
    <property type="entry name" value="HATPase_dom"/>
</dbReference>
<accession>A0A5D3KUG5</accession>
<dbReference type="InterPro" id="IPR036890">
    <property type="entry name" value="HATPase_C_sf"/>
</dbReference>
<name>A0A5D3KUG5_9BRAD</name>
<dbReference type="Pfam" id="PF00072">
    <property type="entry name" value="Response_reg"/>
    <property type="match status" value="1"/>
</dbReference>